<reference evidence="5" key="1">
    <citation type="submission" date="2022-12" db="EMBL/GenBank/DDBJ databases">
        <title>Draft genome sequence of the thermophilic strain Brevibacillus thermoruber HT42, isolated from Los Humeros, Puebla, Mexico, with biotechnological potential.</title>
        <authorList>
            <person name="Lara Sanchez J."/>
            <person name="Solis Palacios R."/>
            <person name="Bustos Baena A.S."/>
            <person name="Ruz Baez A.E."/>
            <person name="Espinosa Luna G."/>
            <person name="Oliart Ros R.M."/>
        </authorList>
    </citation>
    <scope>NUCLEOTIDE SEQUENCE</scope>
    <source>
        <strain evidence="5">HT42</strain>
    </source>
</reference>
<evidence type="ECO:0000313" key="6">
    <source>
        <dbReference type="Proteomes" id="UP001151071"/>
    </source>
</evidence>
<dbReference type="GO" id="GO:0032259">
    <property type="term" value="P:methylation"/>
    <property type="evidence" value="ECO:0007669"/>
    <property type="project" value="UniProtKB-KW"/>
</dbReference>
<dbReference type="GO" id="GO:0008757">
    <property type="term" value="F:S-adenosylmethionine-dependent methyltransferase activity"/>
    <property type="evidence" value="ECO:0007669"/>
    <property type="project" value="InterPro"/>
</dbReference>
<dbReference type="SUPFAM" id="SSF53335">
    <property type="entry name" value="S-adenosyl-L-methionine-dependent methyltransferases"/>
    <property type="match status" value="1"/>
</dbReference>
<keyword evidence="2" id="KW-0808">Transferase</keyword>
<evidence type="ECO:0000313" key="5">
    <source>
        <dbReference type="EMBL" id="MDA5109511.1"/>
    </source>
</evidence>
<dbReference type="PANTHER" id="PTHR43464:SF19">
    <property type="entry name" value="UBIQUINONE BIOSYNTHESIS O-METHYLTRANSFERASE, MITOCHONDRIAL"/>
    <property type="match status" value="1"/>
</dbReference>
<dbReference type="InterPro" id="IPR029063">
    <property type="entry name" value="SAM-dependent_MTases_sf"/>
</dbReference>
<accession>A0A9X3TRY2</accession>
<dbReference type="Pfam" id="PF08241">
    <property type="entry name" value="Methyltransf_11"/>
    <property type="match status" value="1"/>
</dbReference>
<comment type="caution">
    <text evidence="5">The sequence shown here is derived from an EMBL/GenBank/DDBJ whole genome shotgun (WGS) entry which is preliminary data.</text>
</comment>
<evidence type="ECO:0000256" key="1">
    <source>
        <dbReference type="ARBA" id="ARBA00022603"/>
    </source>
</evidence>
<dbReference type="AlphaFoldDB" id="A0A9X3TRY2"/>
<feature type="domain" description="Methyltransferase type 11" evidence="4">
    <location>
        <begin position="51"/>
        <end position="145"/>
    </location>
</feature>
<dbReference type="Proteomes" id="UP001151071">
    <property type="component" value="Unassembled WGS sequence"/>
</dbReference>
<proteinExistence type="predicted"/>
<keyword evidence="6" id="KW-1185">Reference proteome</keyword>
<gene>
    <name evidence="5" type="ORF">O3V59_14170</name>
</gene>
<dbReference type="RefSeq" id="WP_271140388.1">
    <property type="nucleotide sequence ID" value="NZ_JAPYYP010000018.1"/>
</dbReference>
<keyword evidence="1 5" id="KW-0489">Methyltransferase</keyword>
<evidence type="ECO:0000259" key="4">
    <source>
        <dbReference type="Pfam" id="PF08241"/>
    </source>
</evidence>
<evidence type="ECO:0000256" key="2">
    <source>
        <dbReference type="ARBA" id="ARBA00022679"/>
    </source>
</evidence>
<evidence type="ECO:0000256" key="3">
    <source>
        <dbReference type="ARBA" id="ARBA00022691"/>
    </source>
</evidence>
<name>A0A9X3TRY2_9BACL</name>
<dbReference type="CDD" id="cd02440">
    <property type="entry name" value="AdoMet_MTases"/>
    <property type="match status" value="1"/>
</dbReference>
<dbReference type="EMBL" id="JAPYYP010000018">
    <property type="protein sequence ID" value="MDA5109511.1"/>
    <property type="molecule type" value="Genomic_DNA"/>
</dbReference>
<sequence>MNQWSVEAAKQWNQFAADWHARSGAMWETGSRRTVLPMFMRHVRPEGGPILDAGCGDGYASCKLAANGYRVEGVDIAEEMIRLANERVRGKDWPVRFQTGDVSSLPFADASFGGILCINVTEFTPSPLAALRELHRLLTPGGVLLLGILGPTAGPRAHSYRRLYGEETIQNTMMPWEARQLAAENGFRLLEEVPVYKDGVPAELAGRLSAELREALSFMTLFALEKTPC</sequence>
<dbReference type="InterPro" id="IPR013216">
    <property type="entry name" value="Methyltransf_11"/>
</dbReference>
<organism evidence="5 6">
    <name type="scientific">Brevibacillus thermoruber</name>
    <dbReference type="NCBI Taxonomy" id="33942"/>
    <lineage>
        <taxon>Bacteria</taxon>
        <taxon>Bacillati</taxon>
        <taxon>Bacillota</taxon>
        <taxon>Bacilli</taxon>
        <taxon>Bacillales</taxon>
        <taxon>Paenibacillaceae</taxon>
        <taxon>Brevibacillus</taxon>
    </lineage>
</organism>
<protein>
    <submittedName>
        <fullName evidence="5">Class I SAM-dependent methyltransferase</fullName>
    </submittedName>
</protein>
<keyword evidence="3" id="KW-0949">S-adenosyl-L-methionine</keyword>
<dbReference type="PANTHER" id="PTHR43464">
    <property type="entry name" value="METHYLTRANSFERASE"/>
    <property type="match status" value="1"/>
</dbReference>
<dbReference type="Gene3D" id="3.40.50.150">
    <property type="entry name" value="Vaccinia Virus protein VP39"/>
    <property type="match status" value="1"/>
</dbReference>